<name>A0A1V1I121_9FIRM</name>
<comment type="similarity">
    <text evidence="2">Belongs to the 'phage' integrase family.</text>
</comment>
<organism evidence="9 10">
    <name type="scientific">Romboutsia ilealis</name>
    <dbReference type="NCBI Taxonomy" id="1115758"/>
    <lineage>
        <taxon>Bacteria</taxon>
        <taxon>Bacillati</taxon>
        <taxon>Bacillota</taxon>
        <taxon>Clostridia</taxon>
        <taxon>Peptostreptococcales</taxon>
        <taxon>Peptostreptococcaceae</taxon>
        <taxon>Romboutsia</taxon>
    </lineage>
</organism>
<evidence type="ECO:0000259" key="7">
    <source>
        <dbReference type="PROSITE" id="PS51898"/>
    </source>
</evidence>
<dbReference type="KEGG" id="ril:CRIB_1233"/>
<feature type="domain" description="Core-binding (CB)" evidence="8">
    <location>
        <begin position="63"/>
        <end position="144"/>
    </location>
</feature>
<dbReference type="InterPro" id="IPR044068">
    <property type="entry name" value="CB"/>
</dbReference>
<dbReference type="SUPFAM" id="SSF56349">
    <property type="entry name" value="DNA breaking-rejoining enzymes"/>
    <property type="match status" value="1"/>
</dbReference>
<dbReference type="Pfam" id="PF14657">
    <property type="entry name" value="Arm-DNA-bind_4"/>
    <property type="match status" value="1"/>
</dbReference>
<dbReference type="PROSITE" id="PS51898">
    <property type="entry name" value="TYR_RECOMBINASE"/>
    <property type="match status" value="1"/>
</dbReference>
<evidence type="ECO:0000256" key="4">
    <source>
        <dbReference type="ARBA" id="ARBA00023125"/>
    </source>
</evidence>
<keyword evidence="3" id="KW-0229">DNA integration</keyword>
<dbReference type="Proteomes" id="UP000245622">
    <property type="component" value="Chromosome 1"/>
</dbReference>
<dbReference type="GO" id="GO:0006310">
    <property type="term" value="P:DNA recombination"/>
    <property type="evidence" value="ECO:0007669"/>
    <property type="project" value="UniProtKB-KW"/>
</dbReference>
<protein>
    <submittedName>
        <fullName evidence="9">Phage integrase prophage LambdaCh01</fullName>
    </submittedName>
</protein>
<dbReference type="GO" id="GO:0003677">
    <property type="term" value="F:DNA binding"/>
    <property type="evidence" value="ECO:0007669"/>
    <property type="project" value="UniProtKB-UniRule"/>
</dbReference>
<evidence type="ECO:0000256" key="3">
    <source>
        <dbReference type="ARBA" id="ARBA00022908"/>
    </source>
</evidence>
<feature type="domain" description="Tyr recombinase" evidence="7">
    <location>
        <begin position="164"/>
        <end position="361"/>
    </location>
</feature>
<proteinExistence type="inferred from homology"/>
<dbReference type="PANTHER" id="PTHR30349:SF64">
    <property type="entry name" value="PROPHAGE INTEGRASE INTD-RELATED"/>
    <property type="match status" value="1"/>
</dbReference>
<dbReference type="InterPro" id="IPR013762">
    <property type="entry name" value="Integrase-like_cat_sf"/>
</dbReference>
<dbReference type="GO" id="GO:0015074">
    <property type="term" value="P:DNA integration"/>
    <property type="evidence" value="ECO:0007669"/>
    <property type="project" value="UniProtKB-KW"/>
</dbReference>
<dbReference type="InterPro" id="IPR011010">
    <property type="entry name" value="DNA_brk_join_enz"/>
</dbReference>
<dbReference type="InterPro" id="IPR002104">
    <property type="entry name" value="Integrase_catalytic"/>
</dbReference>
<accession>A0A1V1I121</accession>
<keyword evidence="4 6" id="KW-0238">DNA-binding</keyword>
<reference evidence="9 10" key="1">
    <citation type="submission" date="2014-04" db="EMBL/GenBank/DDBJ databases">
        <authorList>
            <person name="Hornung B.V."/>
        </authorList>
    </citation>
    <scope>NUCLEOTIDE SEQUENCE [LARGE SCALE GENOMIC DNA]</scope>
    <source>
        <strain evidence="9 10">CRIB</strain>
    </source>
</reference>
<dbReference type="PROSITE" id="PS51900">
    <property type="entry name" value="CB"/>
    <property type="match status" value="1"/>
</dbReference>
<gene>
    <name evidence="9" type="ORF">CRIB_1233</name>
</gene>
<comment type="function">
    <text evidence="1">Site-specific tyrosine recombinase, which acts by catalyzing the cutting and rejoining of the recombining DNA molecules.</text>
</comment>
<dbReference type="Gene3D" id="1.10.443.10">
    <property type="entry name" value="Intergrase catalytic core"/>
    <property type="match status" value="1"/>
</dbReference>
<evidence type="ECO:0000256" key="2">
    <source>
        <dbReference type="ARBA" id="ARBA00008857"/>
    </source>
</evidence>
<dbReference type="InterPro" id="IPR050090">
    <property type="entry name" value="Tyrosine_recombinase_XerCD"/>
</dbReference>
<dbReference type="AlphaFoldDB" id="A0A1V1I121"/>
<dbReference type="GeneID" id="82205271"/>
<evidence type="ECO:0000313" key="10">
    <source>
        <dbReference type="Proteomes" id="UP000245622"/>
    </source>
</evidence>
<evidence type="ECO:0000313" key="9">
    <source>
        <dbReference type="EMBL" id="CED93843.1"/>
    </source>
</evidence>
<dbReference type="EMBL" id="LN555523">
    <property type="protein sequence ID" value="CED93843.1"/>
    <property type="molecule type" value="Genomic_DNA"/>
</dbReference>
<dbReference type="RefSeq" id="WP_180703524.1">
    <property type="nucleotide sequence ID" value="NZ_CAJUCR010000002.1"/>
</dbReference>
<dbReference type="InterPro" id="IPR010998">
    <property type="entry name" value="Integrase_recombinase_N"/>
</dbReference>
<keyword evidence="10" id="KW-1185">Reference proteome</keyword>
<dbReference type="Pfam" id="PF00589">
    <property type="entry name" value="Phage_integrase"/>
    <property type="match status" value="1"/>
</dbReference>
<evidence type="ECO:0000259" key="8">
    <source>
        <dbReference type="PROSITE" id="PS51900"/>
    </source>
</evidence>
<sequence>MSFAFIRKRSKNYIVYLEYKDENSGKKIQKNMGSFEKKRDASRKLNELKDSIFNDELILPNALNLENFLIDFLDKHKINLSITTYNCYLRICKKYIIPMLGKYKLEELKAIHVQNYVDDLVGILAPQTIKIHINILNLALKKAYRLRLIKENIIDCIEVPKVKKFKNNIYNKTNMFKLLQVCKGTPLELQIYLACGLGLRISEVLGLTWDNIDFNENTITINKITVRDNNSVILKNPKTESSERTISAPKEIINLLREHKRNQLEDKLKGKIKNHLNLLFFDKNENPIAQDVLSKKFNRFLKDNNLDHIRFHDLRHSHVTLLINSKVPIKVISERVGHSNINTTLNIYAHTLKEMDSEASDKISEILFNLG</sequence>
<dbReference type="InterPro" id="IPR004107">
    <property type="entry name" value="Integrase_SAM-like_N"/>
</dbReference>
<dbReference type="CDD" id="cd01189">
    <property type="entry name" value="INT_ICEBs1_C_like"/>
    <property type="match status" value="1"/>
</dbReference>
<dbReference type="InterPro" id="IPR028259">
    <property type="entry name" value="AP2-like_int_N"/>
</dbReference>
<evidence type="ECO:0000256" key="5">
    <source>
        <dbReference type="ARBA" id="ARBA00023172"/>
    </source>
</evidence>
<dbReference type="Gene3D" id="1.10.150.130">
    <property type="match status" value="1"/>
</dbReference>
<evidence type="ECO:0000256" key="1">
    <source>
        <dbReference type="ARBA" id="ARBA00003283"/>
    </source>
</evidence>
<evidence type="ECO:0000256" key="6">
    <source>
        <dbReference type="PROSITE-ProRule" id="PRU01248"/>
    </source>
</evidence>
<dbReference type="PANTHER" id="PTHR30349">
    <property type="entry name" value="PHAGE INTEGRASE-RELATED"/>
    <property type="match status" value="1"/>
</dbReference>
<dbReference type="Pfam" id="PF14659">
    <property type="entry name" value="Phage_int_SAM_3"/>
    <property type="match status" value="1"/>
</dbReference>
<keyword evidence="5" id="KW-0233">DNA recombination</keyword>